<accession>A0A2G8K321</accession>
<evidence type="ECO:0000256" key="3">
    <source>
        <dbReference type="ARBA" id="ARBA00022989"/>
    </source>
</evidence>
<protein>
    <recommendedName>
        <fullName evidence="6">Fatty acid hydroxylase domain-containing protein</fullName>
    </recommendedName>
</protein>
<proteinExistence type="predicted"/>
<evidence type="ECO:0000256" key="4">
    <source>
        <dbReference type="ARBA" id="ARBA00023136"/>
    </source>
</evidence>
<evidence type="ECO:0000313" key="7">
    <source>
        <dbReference type="EMBL" id="PIK42402.1"/>
    </source>
</evidence>
<organism evidence="7 8">
    <name type="scientific">Stichopus japonicus</name>
    <name type="common">Sea cucumber</name>
    <dbReference type="NCBI Taxonomy" id="307972"/>
    <lineage>
        <taxon>Eukaryota</taxon>
        <taxon>Metazoa</taxon>
        <taxon>Echinodermata</taxon>
        <taxon>Eleutherozoa</taxon>
        <taxon>Echinozoa</taxon>
        <taxon>Holothuroidea</taxon>
        <taxon>Aspidochirotacea</taxon>
        <taxon>Aspidochirotida</taxon>
        <taxon>Stichopodidae</taxon>
        <taxon>Apostichopus</taxon>
    </lineage>
</organism>
<dbReference type="AlphaFoldDB" id="A0A2G8K321"/>
<evidence type="ECO:0000256" key="2">
    <source>
        <dbReference type="ARBA" id="ARBA00022692"/>
    </source>
</evidence>
<dbReference type="GO" id="GO:0016020">
    <property type="term" value="C:membrane"/>
    <property type="evidence" value="ECO:0007669"/>
    <property type="project" value="UniProtKB-SubCell"/>
</dbReference>
<dbReference type="GO" id="GO:0008610">
    <property type="term" value="P:lipid biosynthetic process"/>
    <property type="evidence" value="ECO:0007669"/>
    <property type="project" value="InterPro"/>
</dbReference>
<evidence type="ECO:0000313" key="8">
    <source>
        <dbReference type="Proteomes" id="UP000230750"/>
    </source>
</evidence>
<dbReference type="OrthoDB" id="408954at2759"/>
<comment type="subcellular location">
    <subcellularLocation>
        <location evidence="1">Membrane</location>
    </subcellularLocation>
</comment>
<evidence type="ECO:0000256" key="1">
    <source>
        <dbReference type="ARBA" id="ARBA00004370"/>
    </source>
</evidence>
<dbReference type="GO" id="GO:0016491">
    <property type="term" value="F:oxidoreductase activity"/>
    <property type="evidence" value="ECO:0007669"/>
    <property type="project" value="InterPro"/>
</dbReference>
<keyword evidence="3 5" id="KW-1133">Transmembrane helix</keyword>
<dbReference type="Proteomes" id="UP000230750">
    <property type="component" value="Unassembled WGS sequence"/>
</dbReference>
<gene>
    <name evidence="7" type="ORF">BSL78_20764</name>
</gene>
<evidence type="ECO:0000259" key="6">
    <source>
        <dbReference type="Pfam" id="PF04116"/>
    </source>
</evidence>
<keyword evidence="8" id="KW-1185">Reference proteome</keyword>
<feature type="domain" description="Fatty acid hydroxylase" evidence="6">
    <location>
        <begin position="124"/>
        <end position="253"/>
    </location>
</feature>
<keyword evidence="2 5" id="KW-0812">Transmembrane</keyword>
<dbReference type="Pfam" id="PF04116">
    <property type="entry name" value="FA_hydroxylase"/>
    <property type="match status" value="1"/>
</dbReference>
<dbReference type="STRING" id="307972.A0A2G8K321"/>
<evidence type="ECO:0000256" key="5">
    <source>
        <dbReference type="SAM" id="Phobius"/>
    </source>
</evidence>
<dbReference type="InterPro" id="IPR006694">
    <property type="entry name" value="Fatty_acid_hydroxylase"/>
</dbReference>
<name>A0A2G8K321_STIJA</name>
<feature type="transmembrane region" description="Helical" evidence="5">
    <location>
        <begin position="31"/>
        <end position="58"/>
    </location>
</feature>
<dbReference type="InterPro" id="IPR050307">
    <property type="entry name" value="Sterol_Desaturase_Related"/>
</dbReference>
<feature type="transmembrane region" description="Helical" evidence="5">
    <location>
        <begin position="117"/>
        <end position="138"/>
    </location>
</feature>
<dbReference type="PANTHER" id="PTHR11863">
    <property type="entry name" value="STEROL DESATURASE"/>
    <property type="match status" value="1"/>
</dbReference>
<sequence>MDVVLDILDDFVFTPYLYPTSWQTSYWLRQFISLVIIVYVGATVLYFGTASLCYALLFDKRLMEHPRFLKNQIRREIKWSIMSMPLMNIPTAWMFYLHHRGYGKTYHGVSSNTWLGYFSLPVEFVLVVLFTDMMIYWIHRAFHHRLLYSAIHKPHHAFKVPSPFASHAFHPIDGFMQSFPYHLFPFIFPLNKYLYVMFFVMVNFWTVSIHDGECKVPDVLKPVINGSAHHTDHHLFYNYNYGQFFTFWDRIAGSYRNPSIFTNAGPLDAVIEKKLSTNQNKTAEDVDSVSPPDWTTTVKRKGESLRLAAS</sequence>
<comment type="caution">
    <text evidence="7">The sequence shown here is derived from an EMBL/GenBank/DDBJ whole genome shotgun (WGS) entry which is preliminary data.</text>
</comment>
<dbReference type="EMBL" id="MRZV01000938">
    <property type="protein sequence ID" value="PIK42402.1"/>
    <property type="molecule type" value="Genomic_DNA"/>
</dbReference>
<feature type="transmembrane region" description="Helical" evidence="5">
    <location>
        <begin position="79"/>
        <end position="97"/>
    </location>
</feature>
<keyword evidence="4 5" id="KW-0472">Membrane</keyword>
<reference evidence="7 8" key="1">
    <citation type="journal article" date="2017" name="PLoS Biol.">
        <title>The sea cucumber genome provides insights into morphological evolution and visceral regeneration.</title>
        <authorList>
            <person name="Zhang X."/>
            <person name="Sun L."/>
            <person name="Yuan J."/>
            <person name="Sun Y."/>
            <person name="Gao Y."/>
            <person name="Zhang L."/>
            <person name="Li S."/>
            <person name="Dai H."/>
            <person name="Hamel J.F."/>
            <person name="Liu C."/>
            <person name="Yu Y."/>
            <person name="Liu S."/>
            <person name="Lin W."/>
            <person name="Guo K."/>
            <person name="Jin S."/>
            <person name="Xu P."/>
            <person name="Storey K.B."/>
            <person name="Huan P."/>
            <person name="Zhang T."/>
            <person name="Zhou Y."/>
            <person name="Zhang J."/>
            <person name="Lin C."/>
            <person name="Li X."/>
            <person name="Xing L."/>
            <person name="Huo D."/>
            <person name="Sun M."/>
            <person name="Wang L."/>
            <person name="Mercier A."/>
            <person name="Li F."/>
            <person name="Yang H."/>
            <person name="Xiang J."/>
        </authorList>
    </citation>
    <scope>NUCLEOTIDE SEQUENCE [LARGE SCALE GENOMIC DNA]</scope>
    <source>
        <strain evidence="7">Shaxun</strain>
        <tissue evidence="7">Muscle</tissue>
    </source>
</reference>
<feature type="transmembrane region" description="Helical" evidence="5">
    <location>
        <begin position="183"/>
        <end position="205"/>
    </location>
</feature>
<dbReference type="GO" id="GO:0005506">
    <property type="term" value="F:iron ion binding"/>
    <property type="evidence" value="ECO:0007669"/>
    <property type="project" value="InterPro"/>
</dbReference>